<organism evidence="11 12">
    <name type="scientific">Corynebacterium nasicanis</name>
    <dbReference type="NCBI Taxonomy" id="1448267"/>
    <lineage>
        <taxon>Bacteria</taxon>
        <taxon>Bacillati</taxon>
        <taxon>Actinomycetota</taxon>
        <taxon>Actinomycetes</taxon>
        <taxon>Mycobacteriales</taxon>
        <taxon>Corynebacteriaceae</taxon>
        <taxon>Corynebacterium</taxon>
    </lineage>
</organism>
<gene>
    <name evidence="11" type="ORF">ACFPUZ_06360</name>
</gene>
<dbReference type="Gene3D" id="3.30.565.10">
    <property type="entry name" value="Histidine kinase-like ATPase, C-terminal domain"/>
    <property type="match status" value="1"/>
</dbReference>
<evidence type="ECO:0000313" key="12">
    <source>
        <dbReference type="Proteomes" id="UP001596244"/>
    </source>
</evidence>
<comment type="catalytic activity">
    <reaction evidence="1">
        <text>ATP + protein L-histidine = ADP + protein N-phospho-L-histidine.</text>
        <dbReference type="EC" id="2.7.13.3"/>
    </reaction>
</comment>
<feature type="transmembrane region" description="Helical" evidence="9">
    <location>
        <begin position="146"/>
        <end position="164"/>
    </location>
</feature>
<feature type="transmembrane region" description="Helical" evidence="9">
    <location>
        <begin position="56"/>
        <end position="75"/>
    </location>
</feature>
<reference evidence="12" key="1">
    <citation type="journal article" date="2019" name="Int. J. Syst. Evol. Microbiol.">
        <title>The Global Catalogue of Microorganisms (GCM) 10K type strain sequencing project: providing services to taxonomists for standard genome sequencing and annotation.</title>
        <authorList>
            <consortium name="The Broad Institute Genomics Platform"/>
            <consortium name="The Broad Institute Genome Sequencing Center for Infectious Disease"/>
            <person name="Wu L."/>
            <person name="Ma J."/>
        </authorList>
    </citation>
    <scope>NUCLEOTIDE SEQUENCE [LARGE SCALE GENOMIC DNA]</scope>
    <source>
        <strain evidence="12">CCUG 51943</strain>
    </source>
</reference>
<evidence type="ECO:0000256" key="8">
    <source>
        <dbReference type="ARBA" id="ARBA00023012"/>
    </source>
</evidence>
<keyword evidence="9" id="KW-0472">Membrane</keyword>
<feature type="transmembrane region" description="Helical" evidence="9">
    <location>
        <begin position="87"/>
        <end position="110"/>
    </location>
</feature>
<keyword evidence="12" id="KW-1185">Reference proteome</keyword>
<evidence type="ECO:0000259" key="10">
    <source>
        <dbReference type="Pfam" id="PF07730"/>
    </source>
</evidence>
<keyword evidence="6 11" id="KW-0418">Kinase</keyword>
<protein>
    <recommendedName>
        <fullName evidence="2">histidine kinase</fullName>
        <ecNumber evidence="2">2.7.13.3</ecNumber>
    </recommendedName>
</protein>
<feature type="transmembrane region" description="Helical" evidence="9">
    <location>
        <begin position="12"/>
        <end position="36"/>
    </location>
</feature>
<dbReference type="GO" id="GO:0016301">
    <property type="term" value="F:kinase activity"/>
    <property type="evidence" value="ECO:0007669"/>
    <property type="project" value="UniProtKB-KW"/>
</dbReference>
<dbReference type="Pfam" id="PF07730">
    <property type="entry name" value="HisKA_3"/>
    <property type="match status" value="1"/>
</dbReference>
<dbReference type="CDD" id="cd16917">
    <property type="entry name" value="HATPase_UhpB-NarQ-NarX-like"/>
    <property type="match status" value="1"/>
</dbReference>
<evidence type="ECO:0000256" key="7">
    <source>
        <dbReference type="ARBA" id="ARBA00022840"/>
    </source>
</evidence>
<keyword evidence="9" id="KW-1133">Transmembrane helix</keyword>
<dbReference type="Proteomes" id="UP001596244">
    <property type="component" value="Unassembled WGS sequence"/>
</dbReference>
<dbReference type="EC" id="2.7.13.3" evidence="2"/>
<feature type="domain" description="Signal transduction histidine kinase subgroup 3 dimerisation and phosphoacceptor" evidence="10">
    <location>
        <begin position="191"/>
        <end position="256"/>
    </location>
</feature>
<dbReference type="InterPro" id="IPR036890">
    <property type="entry name" value="HATPase_C_sf"/>
</dbReference>
<evidence type="ECO:0000256" key="5">
    <source>
        <dbReference type="ARBA" id="ARBA00022741"/>
    </source>
</evidence>
<keyword evidence="9" id="KW-0812">Transmembrane</keyword>
<accession>A0ABW1QC87</accession>
<evidence type="ECO:0000256" key="1">
    <source>
        <dbReference type="ARBA" id="ARBA00000085"/>
    </source>
</evidence>
<name>A0ABW1QC87_9CORY</name>
<dbReference type="RefSeq" id="WP_377000932.1">
    <property type="nucleotide sequence ID" value="NZ_JBHSQE010000003.1"/>
</dbReference>
<keyword evidence="4" id="KW-0808">Transferase</keyword>
<evidence type="ECO:0000256" key="3">
    <source>
        <dbReference type="ARBA" id="ARBA00022553"/>
    </source>
</evidence>
<dbReference type="InterPro" id="IPR050482">
    <property type="entry name" value="Sensor_HK_TwoCompSys"/>
</dbReference>
<keyword evidence="8" id="KW-0902">Two-component regulatory system</keyword>
<dbReference type="SUPFAM" id="SSF55874">
    <property type="entry name" value="ATPase domain of HSP90 chaperone/DNA topoisomerase II/histidine kinase"/>
    <property type="match status" value="1"/>
</dbReference>
<dbReference type="EMBL" id="JBHSQE010000003">
    <property type="protein sequence ID" value="MFC6146427.1"/>
    <property type="molecule type" value="Genomic_DNA"/>
</dbReference>
<evidence type="ECO:0000256" key="4">
    <source>
        <dbReference type="ARBA" id="ARBA00022679"/>
    </source>
</evidence>
<evidence type="ECO:0000256" key="9">
    <source>
        <dbReference type="SAM" id="Phobius"/>
    </source>
</evidence>
<evidence type="ECO:0000313" key="11">
    <source>
        <dbReference type="EMBL" id="MFC6146427.1"/>
    </source>
</evidence>
<keyword evidence="5" id="KW-0547">Nucleotide-binding</keyword>
<evidence type="ECO:0000256" key="2">
    <source>
        <dbReference type="ARBA" id="ARBA00012438"/>
    </source>
</evidence>
<evidence type="ECO:0000256" key="6">
    <source>
        <dbReference type="ARBA" id="ARBA00022777"/>
    </source>
</evidence>
<dbReference type="PANTHER" id="PTHR24421:SF10">
    <property type="entry name" value="NITRATE_NITRITE SENSOR PROTEIN NARQ"/>
    <property type="match status" value="1"/>
</dbReference>
<keyword evidence="7" id="KW-0067">ATP-binding</keyword>
<sequence>MNITQLRHTPGRAAGLWFGAGLLGALAQLLMVPVIYGWQDLELVTEQEGIARTGYLLWWLFSGSVALFAFAWTLLRGRAGRLSVVDGVVVFFGVVGPLGLPAAVYTLVLVSSWLRWHPALIVYGVAAGAVLVDARLQSVSAPDTDSFVGLAILPTVALFGVWWGRRREAKDRFVERLRTAELEARAVRSEERARIARDLHDSLSHRLSLISVHAGALSYRADLGGQQVTEVSGLLQQQAEAATADLRDVLHVLRDSSAAVDPAMSVADLVASARQAGTEVRIDDASLRLVTSPQGQSTLAAHAVHRTLQEVLTNARKHAPGQPVTVTLRHEGATLSMRASNPCPHVATGRGHGLLGLKERAELAGGELHIAPGDPFTVTLEVPWT</sequence>
<keyword evidence="3" id="KW-0597">Phosphoprotein</keyword>
<proteinExistence type="predicted"/>
<dbReference type="PANTHER" id="PTHR24421">
    <property type="entry name" value="NITRATE/NITRITE SENSOR PROTEIN NARX-RELATED"/>
    <property type="match status" value="1"/>
</dbReference>
<dbReference type="InterPro" id="IPR011712">
    <property type="entry name" value="Sig_transdc_His_kin_sub3_dim/P"/>
</dbReference>
<comment type="caution">
    <text evidence="11">The sequence shown here is derived from an EMBL/GenBank/DDBJ whole genome shotgun (WGS) entry which is preliminary data.</text>
</comment>
<dbReference type="Gene3D" id="1.20.5.1930">
    <property type="match status" value="1"/>
</dbReference>